<evidence type="ECO:0000313" key="1">
    <source>
        <dbReference type="EMBL" id="EEX25224.1"/>
    </source>
</evidence>
<organism evidence="1">
    <name type="scientific">Limosilactobacillus fermentum 28-3-CHN</name>
    <dbReference type="NCBI Taxonomy" id="575599"/>
    <lineage>
        <taxon>Bacteria</taxon>
        <taxon>Bacillati</taxon>
        <taxon>Bacillota</taxon>
        <taxon>Bacilli</taxon>
        <taxon>Lactobacillales</taxon>
        <taxon>Lactobacillaceae</taxon>
        <taxon>Limosilactobacillus</taxon>
    </lineage>
</organism>
<evidence type="ECO:0008006" key="2">
    <source>
        <dbReference type="Google" id="ProtNLM"/>
    </source>
</evidence>
<dbReference type="AlphaFoldDB" id="D0DUI9"/>
<protein>
    <recommendedName>
        <fullName evidence="2">IrrE N-terminal-like domain-containing protein</fullName>
    </recommendedName>
</protein>
<dbReference type="EMBL" id="GG704704">
    <property type="protein sequence ID" value="EEX25224.1"/>
    <property type="molecule type" value="Genomic_DNA"/>
</dbReference>
<proteinExistence type="predicted"/>
<dbReference type="Proteomes" id="UP000004920">
    <property type="component" value="Unassembled WGS sequence"/>
</dbReference>
<accession>D0DUI9</accession>
<dbReference type="HOGENOM" id="CLU_1852643_0_0_9"/>
<gene>
    <name evidence="1" type="ORF">HMPREF0513_01328</name>
</gene>
<name>D0DUI9_LIMFE</name>
<reference evidence="1" key="1">
    <citation type="submission" date="2009-08" db="EMBL/GenBank/DDBJ databases">
        <title>The Genome Sequence of Lactobacillus fermentum 28-3-CHN.</title>
        <authorList>
            <consortium name="The Broad Institute Genome Sequencing Platform"/>
            <person name="Ward D."/>
            <person name="Feldgarden M."/>
            <person name="Earl A."/>
            <person name="Young S.K."/>
            <person name="Zeng Q."/>
            <person name="Koehrsen M."/>
            <person name="Alvarado L."/>
            <person name="Berlin A."/>
            <person name="Bochicchio J."/>
            <person name="Borenstein D."/>
            <person name="Chapman S.B."/>
            <person name="Chen Z."/>
            <person name="Engels R."/>
            <person name="Freedman E."/>
            <person name="Gellesch M."/>
            <person name="Goldberg J."/>
            <person name="Griggs A."/>
            <person name="Gujja S."/>
            <person name="Heilman E."/>
            <person name="Heiman D."/>
            <person name="Hepburn T."/>
            <person name="Howarth C."/>
            <person name="Jen D."/>
            <person name="Larson L."/>
            <person name="Lewis B."/>
            <person name="Mehta T."/>
            <person name="Park D."/>
            <person name="Pearson M."/>
            <person name="Roberts A."/>
            <person name="Saif S."/>
            <person name="Shea T."/>
            <person name="Shenoy N."/>
            <person name="Sisk P."/>
            <person name="Stolte C."/>
            <person name="Sykes S."/>
            <person name="Thomson T."/>
            <person name="Walk T."/>
            <person name="White J."/>
            <person name="Yandava C."/>
            <person name="Liu Y."/>
            <person name="Xu Q."/>
            <person name="Haas B."/>
            <person name="Nusbaum C."/>
            <person name="Birren B."/>
        </authorList>
    </citation>
    <scope>NUCLEOTIDE SEQUENCE</scope>
    <source>
        <strain evidence="1">28-3-CHN</strain>
    </source>
</reference>
<sequence length="141" mass="16268">MAVIGMDLSIKKLLKRYGIKIEYTNEIEFTARLFNTPKGMVIIMRSGMPDGMENQVILHEIGHIKNDGCQSYQDWRSKIVMEKDANEYMLDKVVGDYIDSCDPSELNSIDFLERHNLSQSLDYTVRNLIRENCPNSDDIKS</sequence>